<name>A0AB39MR26_9ACTN</name>
<dbReference type="SUPFAM" id="SSF55729">
    <property type="entry name" value="Acyl-CoA N-acyltransferases (Nat)"/>
    <property type="match status" value="1"/>
</dbReference>
<dbReference type="EC" id="2.3.-.-" evidence="2"/>
<dbReference type="EMBL" id="CP163431">
    <property type="protein sequence ID" value="XDQ07572.1"/>
    <property type="molecule type" value="Genomic_DNA"/>
</dbReference>
<dbReference type="RefSeq" id="WP_369192343.1">
    <property type="nucleotide sequence ID" value="NZ_CP163431.1"/>
</dbReference>
<feature type="domain" description="N-acetyltransferase" evidence="1">
    <location>
        <begin position="1"/>
        <end position="145"/>
    </location>
</feature>
<protein>
    <submittedName>
        <fullName evidence="2">GNAT family N-acetyltransferase</fullName>
        <ecNumber evidence="2">2.3.-.-</ecNumber>
    </submittedName>
</protein>
<dbReference type="PROSITE" id="PS51186">
    <property type="entry name" value="GNAT"/>
    <property type="match status" value="1"/>
</dbReference>
<dbReference type="InterPro" id="IPR000182">
    <property type="entry name" value="GNAT_dom"/>
</dbReference>
<accession>A0AB39MR26</accession>
<dbReference type="Gene3D" id="3.40.630.30">
    <property type="match status" value="1"/>
</dbReference>
<evidence type="ECO:0000259" key="1">
    <source>
        <dbReference type="PROSITE" id="PS51186"/>
    </source>
</evidence>
<gene>
    <name evidence="2" type="ORF">AB5J58_48660</name>
</gene>
<dbReference type="Pfam" id="PF13302">
    <property type="entry name" value="Acetyltransf_3"/>
    <property type="match status" value="1"/>
</dbReference>
<keyword evidence="2" id="KW-0808">Transferase</keyword>
<proteinExistence type="predicted"/>
<dbReference type="AlphaFoldDB" id="A0AB39MR26"/>
<sequence>MPFHVAWTDAPPAQRARTVVQRHLFLLGAWNTGSWVLQLCASVGGTVIGVQELMARDFGLTGEVSTASWLGAEHQGKGYGTEMRAAVLELAFAGLGAEYATSAAFEDNYASLSVSRRLGYQSDGIDQFVVRGKARIARRWRMNRELWNQERSTTVTVHGLPACREFFTDRPAAASSPGPPTPVPVK</sequence>
<dbReference type="GO" id="GO:0016747">
    <property type="term" value="F:acyltransferase activity, transferring groups other than amino-acyl groups"/>
    <property type="evidence" value="ECO:0007669"/>
    <property type="project" value="InterPro"/>
</dbReference>
<keyword evidence="2" id="KW-0012">Acyltransferase</keyword>
<dbReference type="InterPro" id="IPR016181">
    <property type="entry name" value="Acyl_CoA_acyltransferase"/>
</dbReference>
<evidence type="ECO:0000313" key="2">
    <source>
        <dbReference type="EMBL" id="XDQ07572.1"/>
    </source>
</evidence>
<organism evidence="2">
    <name type="scientific">Streptomyces sp. R08</name>
    <dbReference type="NCBI Taxonomy" id="3238624"/>
    <lineage>
        <taxon>Bacteria</taxon>
        <taxon>Bacillati</taxon>
        <taxon>Actinomycetota</taxon>
        <taxon>Actinomycetes</taxon>
        <taxon>Kitasatosporales</taxon>
        <taxon>Streptomycetaceae</taxon>
        <taxon>Streptomyces</taxon>
    </lineage>
</organism>
<reference evidence="2" key="1">
    <citation type="submission" date="2024-07" db="EMBL/GenBank/DDBJ databases">
        <authorList>
            <person name="Yu S.T."/>
        </authorList>
    </citation>
    <scope>NUCLEOTIDE SEQUENCE</scope>
    <source>
        <strain evidence="2">R08</strain>
    </source>
</reference>